<dbReference type="Proteomes" id="UP001162164">
    <property type="component" value="Unassembled WGS sequence"/>
</dbReference>
<evidence type="ECO:0000313" key="1">
    <source>
        <dbReference type="EMBL" id="KAJ8965892.1"/>
    </source>
</evidence>
<gene>
    <name evidence="1" type="ORF">NQ317_014287</name>
</gene>
<accession>A0ABQ9IUY2</accession>
<proteinExistence type="predicted"/>
<sequence>MLVFILNNIKTLLLSYSLEMSNLKVTFGLEFESEVWFGGRCHGSHKAGLLTSDIDDFDPLKSNSSPLRSNLNSQAPLSITNPLYTYENHNIKQNGAYLVCNVNHTGNDLLQEYGLNFNFSNMPNQQTFDSFNTNKSEFTRTVDKI</sequence>
<evidence type="ECO:0000313" key="2">
    <source>
        <dbReference type="Proteomes" id="UP001162164"/>
    </source>
</evidence>
<name>A0ABQ9IUY2_9CUCU</name>
<reference evidence="1" key="1">
    <citation type="journal article" date="2023" name="Insect Mol. Biol.">
        <title>Genome sequencing provides insights into the evolution of gene families encoding plant cell wall-degrading enzymes in longhorned beetles.</title>
        <authorList>
            <person name="Shin N.R."/>
            <person name="Okamura Y."/>
            <person name="Kirsch R."/>
            <person name="Pauchet Y."/>
        </authorList>
    </citation>
    <scope>NUCLEOTIDE SEQUENCE</scope>
    <source>
        <strain evidence="1">MMC_N1</strain>
    </source>
</reference>
<dbReference type="EMBL" id="JAPWTJ010002505">
    <property type="protein sequence ID" value="KAJ8965892.1"/>
    <property type="molecule type" value="Genomic_DNA"/>
</dbReference>
<comment type="caution">
    <text evidence="1">The sequence shown here is derived from an EMBL/GenBank/DDBJ whole genome shotgun (WGS) entry which is preliminary data.</text>
</comment>
<organism evidence="1 2">
    <name type="scientific">Molorchus minor</name>
    <dbReference type="NCBI Taxonomy" id="1323400"/>
    <lineage>
        <taxon>Eukaryota</taxon>
        <taxon>Metazoa</taxon>
        <taxon>Ecdysozoa</taxon>
        <taxon>Arthropoda</taxon>
        <taxon>Hexapoda</taxon>
        <taxon>Insecta</taxon>
        <taxon>Pterygota</taxon>
        <taxon>Neoptera</taxon>
        <taxon>Endopterygota</taxon>
        <taxon>Coleoptera</taxon>
        <taxon>Polyphaga</taxon>
        <taxon>Cucujiformia</taxon>
        <taxon>Chrysomeloidea</taxon>
        <taxon>Cerambycidae</taxon>
        <taxon>Lamiinae</taxon>
        <taxon>Monochamini</taxon>
        <taxon>Molorchus</taxon>
    </lineage>
</organism>
<protein>
    <submittedName>
        <fullName evidence="1">Uncharacterized protein</fullName>
    </submittedName>
</protein>
<keyword evidence="2" id="KW-1185">Reference proteome</keyword>